<keyword evidence="3" id="KW-1185">Reference proteome</keyword>
<dbReference type="Gene3D" id="3.80.10.10">
    <property type="entry name" value="Ribonuclease Inhibitor"/>
    <property type="match status" value="2"/>
</dbReference>
<accession>A0AAD5TC10</accession>
<sequence>MEQQLQRRAVQLVGAEVMQQIANHVADRVEGAASASVLLHLATVCRAWGVASLGALYRRPPLQRFDSFERLLAVLPLRVPGSHGLLDYNSSTYADDDKSESDGGDRDGVTYAALVRELDLCGAAADNLYIGDLDGALALCAASLRILRLGSVFHMSNMVVQSIATHCPRLLQLELPGCPVSDAFVPLLAQKCSDLLRLDAAFTNLSVAALIPIIKFAAALLELDLSECREADPNIDLTPLHVKRPLKFLNLRNTQITDPLLSFTIIHCPFLEILILESCPKVTDDSLAPLFSSCPNLRSLDISFCENITDKTVNAITLHATQLDISATLRLEEFYLSSCDFITPLAIHHMVAQAPRLELLVLDGCEQIVSSFVKNFAIKGDDLECTLERDGLLSLRNLAPSQPFSSASDSATVPSGQLSPPMSPVLQMHNMMSDLKVEVSYAGTAAKNAITKGTVEGLEYKALQEAAANSSNQRRGSTLRHRKSLLGLSGRVEPEDIEEVQEAAKQERVEKIREKRRSGNFFTPNRTPQPSTPSLSNNDLHERFLAAASFPRPTDSPTSASATSLPSMPEEDSEASKAAFLAAAAAKGLKISAPSSTVALDPSSTSPKPMKKRPSSILRADVAAFIPSSPPTDRFDMEDSNYSAPAAATKEIDTRRRISVGIPSGPPPPDKATWSAPVGIAPSPNSSNIVSPIPIAPETITTPTGETGVLLFSGRKAAAAAAARQSSVPVAAASQSLPTNGIQQSTGSVEEEAPVVIASGRRRTRGVSITDDSKAAAVTTSFASAVSPVSNALPPWATAPPQTPATTASAPWGTDPTVWNNPAQLTSASSTWSSAQQQQFNDPWGASRAGSGSEISQQHQQSGTNGGKGEPATSVLGPAPVINSLDPWAAPPPSAANIVQPPASVVTNANLGGGGGVSTNPGVWQQQQQQNISNGVVGKPGPINGSGTISSPPPTRPTLANSRFGNVGNAGISNIMSTPPGLLANPPGLGGVISRGASNSVPAAAASTATGVVSGEKSAAGFVYSVQNRGPLLLKLKIETKIGGEQMLAVHEYDDPQQLATEFVNYWELQAFKDPLVRLIAVRKTNVLRNRRGMNA</sequence>
<proteinExistence type="predicted"/>
<organism evidence="2 3">
    <name type="scientific">Physocladia obscura</name>
    <dbReference type="NCBI Taxonomy" id="109957"/>
    <lineage>
        <taxon>Eukaryota</taxon>
        <taxon>Fungi</taxon>
        <taxon>Fungi incertae sedis</taxon>
        <taxon>Chytridiomycota</taxon>
        <taxon>Chytridiomycota incertae sedis</taxon>
        <taxon>Chytridiomycetes</taxon>
        <taxon>Chytridiales</taxon>
        <taxon>Chytriomycetaceae</taxon>
        <taxon>Physocladia</taxon>
    </lineage>
</organism>
<dbReference type="AlphaFoldDB" id="A0AAD5TC10"/>
<feature type="region of interest" description="Disordered" evidence="1">
    <location>
        <begin position="596"/>
        <end position="615"/>
    </location>
</feature>
<feature type="compositionally biased region" description="Polar residues" evidence="1">
    <location>
        <begin position="853"/>
        <end position="863"/>
    </location>
</feature>
<evidence type="ECO:0000256" key="1">
    <source>
        <dbReference type="SAM" id="MobiDB-lite"/>
    </source>
</evidence>
<feature type="region of interest" description="Disordered" evidence="1">
    <location>
        <begin position="504"/>
        <end position="573"/>
    </location>
</feature>
<feature type="compositionally biased region" description="Basic and acidic residues" evidence="1">
    <location>
        <begin position="504"/>
        <end position="513"/>
    </location>
</feature>
<protein>
    <submittedName>
        <fullName evidence="2">Uncharacterized protein</fullName>
    </submittedName>
</protein>
<gene>
    <name evidence="2" type="ORF">HK100_007790</name>
</gene>
<feature type="compositionally biased region" description="Low complexity" evidence="1">
    <location>
        <begin position="551"/>
        <end position="568"/>
    </location>
</feature>
<dbReference type="PANTHER" id="PTHR13318">
    <property type="entry name" value="PARTNER OF PAIRED, ISOFORM B-RELATED"/>
    <property type="match status" value="1"/>
</dbReference>
<dbReference type="SUPFAM" id="SSF52047">
    <property type="entry name" value="RNI-like"/>
    <property type="match status" value="1"/>
</dbReference>
<comment type="caution">
    <text evidence="2">The sequence shown here is derived from an EMBL/GenBank/DDBJ whole genome shotgun (WGS) entry which is preliminary data.</text>
</comment>
<dbReference type="SMART" id="SM00367">
    <property type="entry name" value="LRR_CC"/>
    <property type="match status" value="4"/>
</dbReference>
<dbReference type="Proteomes" id="UP001211907">
    <property type="component" value="Unassembled WGS sequence"/>
</dbReference>
<dbReference type="GO" id="GO:0019005">
    <property type="term" value="C:SCF ubiquitin ligase complex"/>
    <property type="evidence" value="ECO:0007669"/>
    <property type="project" value="TreeGrafter"/>
</dbReference>
<name>A0AAD5TC10_9FUNG</name>
<dbReference type="InterPro" id="IPR032675">
    <property type="entry name" value="LRR_dom_sf"/>
</dbReference>
<dbReference type="EMBL" id="JADGJH010000037">
    <property type="protein sequence ID" value="KAJ3141362.1"/>
    <property type="molecule type" value="Genomic_DNA"/>
</dbReference>
<dbReference type="PANTHER" id="PTHR13318:SF95">
    <property type="entry name" value="F-BOX PROTEIN YLR352W"/>
    <property type="match status" value="1"/>
</dbReference>
<evidence type="ECO:0000313" key="2">
    <source>
        <dbReference type="EMBL" id="KAJ3141362.1"/>
    </source>
</evidence>
<feature type="compositionally biased region" description="Polar residues" evidence="1">
    <location>
        <begin position="520"/>
        <end position="538"/>
    </location>
</feature>
<reference evidence="2" key="1">
    <citation type="submission" date="2020-05" db="EMBL/GenBank/DDBJ databases">
        <title>Phylogenomic resolution of chytrid fungi.</title>
        <authorList>
            <person name="Stajich J.E."/>
            <person name="Amses K."/>
            <person name="Simmons R."/>
            <person name="Seto K."/>
            <person name="Myers J."/>
            <person name="Bonds A."/>
            <person name="Quandt C.A."/>
            <person name="Barry K."/>
            <person name="Liu P."/>
            <person name="Grigoriev I."/>
            <person name="Longcore J.E."/>
            <person name="James T.Y."/>
        </authorList>
    </citation>
    <scope>NUCLEOTIDE SEQUENCE</scope>
    <source>
        <strain evidence="2">JEL0513</strain>
    </source>
</reference>
<evidence type="ECO:0000313" key="3">
    <source>
        <dbReference type="Proteomes" id="UP001211907"/>
    </source>
</evidence>
<feature type="region of interest" description="Disordered" evidence="1">
    <location>
        <begin position="790"/>
        <end position="888"/>
    </location>
</feature>
<feature type="compositionally biased region" description="Low complexity" evidence="1">
    <location>
        <begin position="823"/>
        <end position="839"/>
    </location>
</feature>
<dbReference type="InterPro" id="IPR006553">
    <property type="entry name" value="Leu-rich_rpt_Cys-con_subtyp"/>
</dbReference>
<dbReference type="InterPro" id="IPR001611">
    <property type="entry name" value="Leu-rich_rpt"/>
</dbReference>
<dbReference type="Pfam" id="PF13516">
    <property type="entry name" value="LRR_6"/>
    <property type="match status" value="1"/>
</dbReference>
<feature type="compositionally biased region" description="Polar residues" evidence="1">
    <location>
        <begin position="596"/>
        <end position="607"/>
    </location>
</feature>
<dbReference type="GO" id="GO:0031146">
    <property type="term" value="P:SCF-dependent proteasomal ubiquitin-dependent protein catabolic process"/>
    <property type="evidence" value="ECO:0007669"/>
    <property type="project" value="TreeGrafter"/>
</dbReference>